<keyword evidence="3" id="KW-1185">Reference proteome</keyword>
<dbReference type="RefSeq" id="WP_252582576.1">
    <property type="nucleotide sequence ID" value="NZ_CP071528.1"/>
</dbReference>
<feature type="chain" id="PRO_5045975281" description="Major outer membrane protein" evidence="1">
    <location>
        <begin position="23"/>
        <end position="357"/>
    </location>
</feature>
<organism evidence="2 3">
    <name type="scientific">Legionella lytica</name>
    <dbReference type="NCBI Taxonomy" id="96232"/>
    <lineage>
        <taxon>Bacteria</taxon>
        <taxon>Pseudomonadati</taxon>
        <taxon>Pseudomonadota</taxon>
        <taxon>Gammaproteobacteria</taxon>
        <taxon>Legionellales</taxon>
        <taxon>Legionellaceae</taxon>
        <taxon>Legionella</taxon>
    </lineage>
</organism>
<name>A0ABY4YDV9_9GAMM</name>
<feature type="signal peptide" evidence="1">
    <location>
        <begin position="1"/>
        <end position="22"/>
    </location>
</feature>
<evidence type="ECO:0000256" key="1">
    <source>
        <dbReference type="SAM" id="SignalP"/>
    </source>
</evidence>
<dbReference type="Proteomes" id="UP001057474">
    <property type="component" value="Plasmid pLlyPCM2298_1"/>
</dbReference>
<dbReference type="EMBL" id="CP071528">
    <property type="protein sequence ID" value="USQ15337.1"/>
    <property type="molecule type" value="Genomic_DNA"/>
</dbReference>
<keyword evidence="1" id="KW-0732">Signal</keyword>
<evidence type="ECO:0008006" key="4">
    <source>
        <dbReference type="Google" id="ProtNLM"/>
    </source>
</evidence>
<dbReference type="InterPro" id="IPR007825">
    <property type="entry name" value="Major_OMP_Legionella"/>
</dbReference>
<geneLocation type="plasmid" evidence="2 3">
    <name>pLlyPCM2298_1</name>
</geneLocation>
<protein>
    <recommendedName>
        <fullName evidence="4">Major outer membrane protein</fullName>
    </recommendedName>
</protein>
<evidence type="ECO:0000313" key="3">
    <source>
        <dbReference type="Proteomes" id="UP001057474"/>
    </source>
</evidence>
<accession>A0ABY4YDV9</accession>
<dbReference type="Pfam" id="PF05150">
    <property type="entry name" value="Legionella_OMP"/>
    <property type="match status" value="1"/>
</dbReference>
<keyword evidence="2" id="KW-0614">Plasmid</keyword>
<proteinExistence type="predicted"/>
<gene>
    <name evidence="2" type="ORF">J2N86_15360</name>
</gene>
<evidence type="ECO:0000313" key="2">
    <source>
        <dbReference type="EMBL" id="USQ15337.1"/>
    </source>
</evidence>
<sequence length="357" mass="38536">MSLTAPNKKLTLSVMFALSCYAATSASSSSLDKDMKAPSGGGGITGLLLQPGANNLQYAVYTTPLPLPAPNWYPKTVNPEYRASFDLELNYHFADRVDQIALDWLHFNSNSNANFAATIPNTSVGPTYYFGPAEQFLLNTSARSSVKFVVDDVGLVVKHLIVVSKPIQVEPFLGVDFVSLKENITNDYLGADPVYGPYAHSTYIESHYTGFGPRVGLEARYFASAHYGINTTVAASVLVGGLRSSTNFKSWTGYSGALEHNNVPAYTTLSKLNQTVIVPKLDAKIGLFYTMPLSSGANISAEAGYMFTTYINAINQVLPSTLVPGSWEAGSVATVNHAQQQQSNLSLNGPYLSLVWK</sequence>
<reference evidence="2" key="1">
    <citation type="submission" date="2021-03" db="EMBL/GenBank/DDBJ databases">
        <title>Legionella lytica PCM 2298.</title>
        <authorList>
            <person name="Koper P."/>
        </authorList>
    </citation>
    <scope>NUCLEOTIDE SEQUENCE</scope>
    <source>
        <strain evidence="2">PCM 2298</strain>
        <plasmid evidence="2">pLlyPCM2298_1</plasmid>
    </source>
</reference>